<gene>
    <name evidence="3" type="primary">AlNc14C160G7747</name>
    <name evidence="3" type="ORF">ALNC14_087390</name>
</gene>
<keyword evidence="2" id="KW-0812">Transmembrane</keyword>
<feature type="transmembrane region" description="Helical" evidence="2">
    <location>
        <begin position="30"/>
        <end position="53"/>
    </location>
</feature>
<reference evidence="3" key="2">
    <citation type="submission" date="2011-02" db="EMBL/GenBank/DDBJ databases">
        <authorList>
            <person name="MacLean D."/>
        </authorList>
    </citation>
    <scope>NUCLEOTIDE SEQUENCE</scope>
</reference>
<evidence type="ECO:0000256" key="2">
    <source>
        <dbReference type="SAM" id="Phobius"/>
    </source>
</evidence>
<evidence type="ECO:0000313" key="3">
    <source>
        <dbReference type="EMBL" id="CCA22596.1"/>
    </source>
</evidence>
<feature type="transmembrane region" description="Helical" evidence="2">
    <location>
        <begin position="124"/>
        <end position="143"/>
    </location>
</feature>
<protein>
    <submittedName>
        <fullName evidence="3">Uncharacterized protein AlNc14C160G7747</fullName>
    </submittedName>
</protein>
<keyword evidence="2" id="KW-0472">Membrane</keyword>
<name>F0WMR1_9STRA</name>
<dbReference type="EMBL" id="FR824205">
    <property type="protein sequence ID" value="CCA22596.1"/>
    <property type="molecule type" value="Genomic_DNA"/>
</dbReference>
<sequence length="283" mass="32028">MADGSQAAHSKKAQDAVDHFAVIESYIESFHVQCFIVLLLLYDVSTAALEMYLQSYIRLSECGQLVAVNNLTAINLCTATSCPWTLWGINILLRLISFGSGFTQTLFLLEITLLLAIKKKSIQIPYAVDLMILILAMAYELYAQSGGGVVQCVRIRAHIVRVVFRLLGVFRIAWRVYAQMIKLLCLERAQHQETENALNEMTFKYVEMQLNANAMQTRLEKEYETREDWKGLIEGYKDEIETLRDALEIAAMAVAQAKQLPEEVNKPLDNLIESNLTKSQALQ</sequence>
<keyword evidence="1" id="KW-0175">Coiled coil</keyword>
<feature type="transmembrane region" description="Helical" evidence="2">
    <location>
        <begin position="95"/>
        <end position="117"/>
    </location>
</feature>
<feature type="coiled-coil region" evidence="1">
    <location>
        <begin position="226"/>
        <end position="253"/>
    </location>
</feature>
<keyword evidence="2" id="KW-1133">Transmembrane helix</keyword>
<dbReference type="HOGENOM" id="CLU_984898_0_0_1"/>
<organism evidence="3">
    <name type="scientific">Albugo laibachii Nc14</name>
    <dbReference type="NCBI Taxonomy" id="890382"/>
    <lineage>
        <taxon>Eukaryota</taxon>
        <taxon>Sar</taxon>
        <taxon>Stramenopiles</taxon>
        <taxon>Oomycota</taxon>
        <taxon>Peronosporomycetes</taxon>
        <taxon>Albuginales</taxon>
        <taxon>Albuginaceae</taxon>
        <taxon>Albugo</taxon>
    </lineage>
</organism>
<proteinExistence type="predicted"/>
<dbReference type="AlphaFoldDB" id="F0WMR1"/>
<accession>F0WMR1</accession>
<evidence type="ECO:0000256" key="1">
    <source>
        <dbReference type="SAM" id="Coils"/>
    </source>
</evidence>
<reference evidence="3" key="1">
    <citation type="journal article" date="2011" name="PLoS Biol.">
        <title>Gene gain and loss during evolution of obligate parasitism in the white rust pathogen of Arabidopsis thaliana.</title>
        <authorList>
            <person name="Kemen E."/>
            <person name="Gardiner A."/>
            <person name="Schultz-Larsen T."/>
            <person name="Kemen A.C."/>
            <person name="Balmuth A.L."/>
            <person name="Robert-Seilaniantz A."/>
            <person name="Bailey K."/>
            <person name="Holub E."/>
            <person name="Studholme D.J."/>
            <person name="Maclean D."/>
            <person name="Jones J.D."/>
        </authorList>
    </citation>
    <scope>NUCLEOTIDE SEQUENCE</scope>
</reference>